<accession>A0A7X1NUZ0</accession>
<keyword evidence="1" id="KW-0001">2Fe-2S</keyword>
<evidence type="ECO:0000259" key="7">
    <source>
        <dbReference type="PROSITE" id="PS51296"/>
    </source>
</evidence>
<dbReference type="InterPro" id="IPR006311">
    <property type="entry name" value="TAT_signal"/>
</dbReference>
<evidence type="ECO:0000256" key="4">
    <source>
        <dbReference type="ARBA" id="ARBA00023014"/>
    </source>
</evidence>
<dbReference type="EMBL" id="WBSL01000002">
    <property type="protein sequence ID" value="MPY66285.1"/>
    <property type="molecule type" value="Genomic_DNA"/>
</dbReference>
<keyword evidence="3" id="KW-0408">Iron</keyword>
<dbReference type="GO" id="GO:0051537">
    <property type="term" value="F:2 iron, 2 sulfur cluster binding"/>
    <property type="evidence" value="ECO:0007669"/>
    <property type="project" value="UniProtKB-KW"/>
</dbReference>
<dbReference type="GO" id="GO:0046872">
    <property type="term" value="F:metal ion binding"/>
    <property type="evidence" value="ECO:0007669"/>
    <property type="project" value="UniProtKB-KW"/>
</dbReference>
<dbReference type="SUPFAM" id="SSF50022">
    <property type="entry name" value="ISP domain"/>
    <property type="match status" value="1"/>
</dbReference>
<protein>
    <submittedName>
        <fullName evidence="8">Ubiquinol-cytochrome c reductase iron-sulfur subunit</fullName>
    </submittedName>
</protein>
<dbReference type="AlphaFoldDB" id="A0A7X1NUZ0"/>
<dbReference type="PRINTS" id="PR00162">
    <property type="entry name" value="RIESKE"/>
</dbReference>
<evidence type="ECO:0000256" key="2">
    <source>
        <dbReference type="ARBA" id="ARBA00022723"/>
    </source>
</evidence>
<evidence type="ECO:0000256" key="1">
    <source>
        <dbReference type="ARBA" id="ARBA00022714"/>
    </source>
</evidence>
<proteinExistence type="predicted"/>
<organism evidence="8 9">
    <name type="scientific">Deinococcus terrestris</name>
    <dbReference type="NCBI Taxonomy" id="2651870"/>
    <lineage>
        <taxon>Bacteria</taxon>
        <taxon>Thermotogati</taxon>
        <taxon>Deinococcota</taxon>
        <taxon>Deinococci</taxon>
        <taxon>Deinococcales</taxon>
        <taxon>Deinococcaceae</taxon>
        <taxon>Deinococcus</taxon>
    </lineage>
</organism>
<name>A0A7X1NUZ0_9DEIO</name>
<dbReference type="InterPro" id="IPR017941">
    <property type="entry name" value="Rieske_2Fe-2S"/>
</dbReference>
<dbReference type="GO" id="GO:0016020">
    <property type="term" value="C:membrane"/>
    <property type="evidence" value="ECO:0007669"/>
    <property type="project" value="InterPro"/>
</dbReference>
<dbReference type="PROSITE" id="PS51296">
    <property type="entry name" value="RIESKE"/>
    <property type="match status" value="1"/>
</dbReference>
<comment type="cofactor">
    <cofactor evidence="6">
        <name>[2Fe-2S] cluster</name>
        <dbReference type="ChEBI" id="CHEBI:190135"/>
    </cofactor>
</comment>
<keyword evidence="2" id="KW-0479">Metal-binding</keyword>
<keyword evidence="5" id="KW-1015">Disulfide bond</keyword>
<gene>
    <name evidence="8" type="ORF">F8S09_06180</name>
</gene>
<evidence type="ECO:0000256" key="6">
    <source>
        <dbReference type="ARBA" id="ARBA00034078"/>
    </source>
</evidence>
<dbReference type="PROSITE" id="PS51318">
    <property type="entry name" value="TAT"/>
    <property type="match status" value="1"/>
</dbReference>
<keyword evidence="9" id="KW-1185">Reference proteome</keyword>
<dbReference type="Pfam" id="PF00355">
    <property type="entry name" value="Rieske"/>
    <property type="match status" value="1"/>
</dbReference>
<evidence type="ECO:0000256" key="5">
    <source>
        <dbReference type="ARBA" id="ARBA00023157"/>
    </source>
</evidence>
<reference evidence="8 9" key="1">
    <citation type="submission" date="2019-10" db="EMBL/GenBank/DDBJ databases">
        <title>Deinococcus sp. isolated from soil.</title>
        <authorList>
            <person name="Li Y."/>
            <person name="Wang J."/>
        </authorList>
    </citation>
    <scope>NUCLEOTIDE SEQUENCE [LARGE SCALE GENOMIC DNA]</scope>
    <source>
        <strain evidence="8 9">SDU3-2</strain>
    </source>
</reference>
<feature type="domain" description="Rieske" evidence="7">
    <location>
        <begin position="117"/>
        <end position="192"/>
    </location>
</feature>
<evidence type="ECO:0000313" key="9">
    <source>
        <dbReference type="Proteomes" id="UP000484842"/>
    </source>
</evidence>
<dbReference type="Gene3D" id="2.102.10.10">
    <property type="entry name" value="Rieske [2Fe-2S] iron-sulphur domain"/>
    <property type="match status" value="1"/>
</dbReference>
<dbReference type="InterPro" id="IPR014349">
    <property type="entry name" value="Rieske_Fe-S_prot"/>
</dbReference>
<keyword evidence="4" id="KW-0411">Iron-sulfur</keyword>
<dbReference type="PANTHER" id="PTHR10134">
    <property type="entry name" value="CYTOCHROME B-C1 COMPLEX SUBUNIT RIESKE, MITOCHONDRIAL"/>
    <property type="match status" value="1"/>
</dbReference>
<dbReference type="Proteomes" id="UP000484842">
    <property type="component" value="Unassembled WGS sequence"/>
</dbReference>
<comment type="caution">
    <text evidence="8">The sequence shown here is derived from an EMBL/GenBank/DDBJ whole genome shotgun (WGS) entry which is preliminary data.</text>
</comment>
<sequence length="222" mass="24070">MTRYKRQDPEITRRKFINVAMGTTAAVGGVSLLSTLGAANPVFRLTADKMPPLEGDILVHAEESKEGRPITVADLSTQLVRAWAMGKDEDGNDVIRKGDPNNILALYRFPQGQLVAPTNLEATVDGQIVAYSDICTHAGCSVSDSDINAGQMRCPCHSGEYDPKRGAIVTGGPPPKPLAQLPIRQDGDRLVVAGFFLTPPYPYHNSEAEWNNVKQEVEEALT</sequence>
<dbReference type="CDD" id="cd03467">
    <property type="entry name" value="Rieske"/>
    <property type="match status" value="1"/>
</dbReference>
<evidence type="ECO:0000256" key="3">
    <source>
        <dbReference type="ARBA" id="ARBA00023004"/>
    </source>
</evidence>
<dbReference type="RefSeq" id="WP_152870266.1">
    <property type="nucleotide sequence ID" value="NZ_WBSL01000002.1"/>
</dbReference>
<dbReference type="InterPro" id="IPR005805">
    <property type="entry name" value="Rieske_Fe-S_prot_C"/>
</dbReference>
<dbReference type="InterPro" id="IPR036922">
    <property type="entry name" value="Rieske_2Fe-2S_sf"/>
</dbReference>
<evidence type="ECO:0000313" key="8">
    <source>
        <dbReference type="EMBL" id="MPY66285.1"/>
    </source>
</evidence>